<name>A0A6P6P7B0_CARAU</name>
<gene>
    <name evidence="2" type="primary">LOC113095206</name>
</gene>
<evidence type="ECO:0000313" key="2">
    <source>
        <dbReference type="RefSeq" id="XP_026116629.1"/>
    </source>
</evidence>
<dbReference type="RefSeq" id="XP_026116629.1">
    <property type="nucleotide sequence ID" value="XM_026260844.1"/>
</dbReference>
<reference evidence="2" key="1">
    <citation type="submission" date="2025-08" db="UniProtKB">
        <authorList>
            <consortium name="RefSeq"/>
        </authorList>
    </citation>
    <scope>IDENTIFICATION</scope>
    <source>
        <strain evidence="2">Wakin</strain>
        <tissue evidence="2">Muscle</tissue>
    </source>
</reference>
<protein>
    <submittedName>
        <fullName evidence="2">Uncharacterized protein LOC113095206</fullName>
    </submittedName>
</protein>
<dbReference type="AlphaFoldDB" id="A0A6P6P7B0"/>
<dbReference type="KEGG" id="caua:113095206"/>
<accession>A0A6P6P7B0</accession>
<keyword evidence="1" id="KW-1185">Reference proteome</keyword>
<dbReference type="InterPro" id="IPR012340">
    <property type="entry name" value="NA-bd_OB-fold"/>
</dbReference>
<dbReference type="Gene3D" id="2.40.50.140">
    <property type="entry name" value="Nucleic acid-binding proteins"/>
    <property type="match status" value="1"/>
</dbReference>
<dbReference type="GeneID" id="113095206"/>
<dbReference type="Proteomes" id="UP000515129">
    <property type="component" value="Chromosome 1"/>
</dbReference>
<dbReference type="SUPFAM" id="SSF50249">
    <property type="entry name" value="Nucleic acid-binding proteins"/>
    <property type="match status" value="1"/>
</dbReference>
<sequence>MSARQHIGEVTGRIVHLRAGTDNVEFQGRQLETQSVIFEDASGKIRLQLWESQVGVVLFGKTYKFSNLSTREFQGELFVTTTRQSTIEEVGPLSGMGAIVPCDVREDPVISLCAEIIRAEVIVSRTCGNCKCSQTDFDSRKKFHRCMKCNMLQKSGMYTASAIANVTVLGDSGELNVCINNSVLHRFLRNGDITHLLQDAQDMEEHLLECGFLKLHIQNNNVVAMVKAPEQTASEACSSKSSVSATGDLELLCAADEVESVCAGGAADEVNSRCK</sequence>
<organism evidence="1 2">
    <name type="scientific">Carassius auratus</name>
    <name type="common">Goldfish</name>
    <dbReference type="NCBI Taxonomy" id="7957"/>
    <lineage>
        <taxon>Eukaryota</taxon>
        <taxon>Metazoa</taxon>
        <taxon>Chordata</taxon>
        <taxon>Craniata</taxon>
        <taxon>Vertebrata</taxon>
        <taxon>Euteleostomi</taxon>
        <taxon>Actinopterygii</taxon>
        <taxon>Neopterygii</taxon>
        <taxon>Teleostei</taxon>
        <taxon>Ostariophysi</taxon>
        <taxon>Cypriniformes</taxon>
        <taxon>Cyprinidae</taxon>
        <taxon>Cyprininae</taxon>
        <taxon>Carassius</taxon>
    </lineage>
</organism>
<proteinExistence type="predicted"/>
<evidence type="ECO:0000313" key="1">
    <source>
        <dbReference type="Proteomes" id="UP000515129"/>
    </source>
</evidence>
<dbReference type="OrthoDB" id="8959871at2759"/>